<proteinExistence type="predicted"/>
<gene>
    <name evidence="1" type="ORF">CLOLEP_01264</name>
</gene>
<evidence type="ECO:0000313" key="2">
    <source>
        <dbReference type="Proteomes" id="UP000003490"/>
    </source>
</evidence>
<reference evidence="1 2" key="1">
    <citation type="submission" date="2007-08" db="EMBL/GenBank/DDBJ databases">
        <title>Draft genome sequence of Clostridium leptum (DSM 753).</title>
        <authorList>
            <person name="Sudarsanam P."/>
            <person name="Ley R."/>
            <person name="Guruge J."/>
            <person name="Turnbaugh P.J."/>
            <person name="Mahowald M."/>
            <person name="Liep D."/>
            <person name="Gordon J."/>
        </authorList>
    </citation>
    <scope>NUCLEOTIDE SEQUENCE [LARGE SCALE GENOMIC DNA]</scope>
    <source>
        <strain evidence="1 2">DSM 753</strain>
    </source>
</reference>
<accession>A7VRT0</accession>
<organism evidence="1 2">
    <name type="scientific">[Clostridium] leptum DSM 753</name>
    <dbReference type="NCBI Taxonomy" id="428125"/>
    <lineage>
        <taxon>Bacteria</taxon>
        <taxon>Bacillati</taxon>
        <taxon>Bacillota</taxon>
        <taxon>Clostridia</taxon>
        <taxon>Eubacteriales</taxon>
        <taxon>Oscillospiraceae</taxon>
        <taxon>Oscillospiraceae incertae sedis</taxon>
    </lineage>
</organism>
<dbReference type="HOGENOM" id="CLU_3078410_0_0_9"/>
<sequence>MLPCFRPTASVPAALSDFIDLSSEILFFTFISAGNSHPLPVFSVKNLKFSQY</sequence>
<dbReference type="EMBL" id="ABCB02000017">
    <property type="protein sequence ID" value="EDO61760.1"/>
    <property type="molecule type" value="Genomic_DNA"/>
</dbReference>
<name>A7VRT0_9FIRM</name>
<evidence type="ECO:0000313" key="1">
    <source>
        <dbReference type="EMBL" id="EDO61760.1"/>
    </source>
</evidence>
<protein>
    <submittedName>
        <fullName evidence="1">Uncharacterized protein</fullName>
    </submittedName>
</protein>
<reference evidence="1 2" key="2">
    <citation type="submission" date="2007-08" db="EMBL/GenBank/DDBJ databases">
        <authorList>
            <person name="Fulton L."/>
            <person name="Clifton S."/>
            <person name="Fulton B."/>
            <person name="Xu J."/>
            <person name="Minx P."/>
            <person name="Pepin K.H."/>
            <person name="Johnson M."/>
            <person name="Thiruvilangam P."/>
            <person name="Bhonagiri V."/>
            <person name="Nash W.E."/>
            <person name="Wang C."/>
            <person name="Mardis E.R."/>
            <person name="Wilson R.K."/>
        </authorList>
    </citation>
    <scope>NUCLEOTIDE SEQUENCE [LARGE SCALE GENOMIC DNA]</scope>
    <source>
        <strain evidence="1 2">DSM 753</strain>
    </source>
</reference>
<dbReference type="AlphaFoldDB" id="A7VRT0"/>
<dbReference type="Proteomes" id="UP000003490">
    <property type="component" value="Unassembled WGS sequence"/>
</dbReference>
<comment type="caution">
    <text evidence="1">The sequence shown here is derived from an EMBL/GenBank/DDBJ whole genome shotgun (WGS) entry which is preliminary data.</text>
</comment>